<evidence type="ECO:0000313" key="1">
    <source>
        <dbReference type="EMBL" id="MBC5998800.1"/>
    </source>
</evidence>
<protein>
    <recommendedName>
        <fullName evidence="3">Lipoprotein</fullName>
    </recommendedName>
</protein>
<reference evidence="1" key="1">
    <citation type="submission" date="2020-08" db="EMBL/GenBank/DDBJ databases">
        <authorList>
            <person name="Liu C."/>
            <person name="Sun Q."/>
        </authorList>
    </citation>
    <scope>NUCLEOTIDE SEQUENCE</scope>
    <source>
        <strain evidence="1">BX16</strain>
    </source>
</reference>
<evidence type="ECO:0008006" key="3">
    <source>
        <dbReference type="Google" id="ProtNLM"/>
    </source>
</evidence>
<dbReference type="RefSeq" id="WP_249286329.1">
    <property type="nucleotide sequence ID" value="NZ_JACRWC010000035.1"/>
</dbReference>
<dbReference type="AlphaFoldDB" id="A0A923N9U3"/>
<dbReference type="Proteomes" id="UP000644115">
    <property type="component" value="Unassembled WGS sequence"/>
</dbReference>
<proteinExistence type="predicted"/>
<dbReference type="PROSITE" id="PS51257">
    <property type="entry name" value="PROKAR_LIPOPROTEIN"/>
    <property type="match status" value="1"/>
</dbReference>
<gene>
    <name evidence="1" type="ORF">H8876_02115</name>
</gene>
<name>A0A923N9U3_9FIRM</name>
<dbReference type="EMBL" id="JACRWC010000035">
    <property type="protein sequence ID" value="MBC5998800.1"/>
    <property type="molecule type" value="Genomic_DNA"/>
</dbReference>
<sequence>MRSKFRMLTIMVTTIVMIFVFAGCGNSAKSVKGETFDGGNIEVFVPEGWKAFHGADVFGDYEEGYDPNTVSIGKGAESELDLFNKPMVHITYSGKDRTLSMPSKELYKDGKDIEDIKTSDHTWRGYTATSVGYPIAVLFTEDGDEQIQAAVTLENGDEKISLEDSDVLAILEGIKVKK</sequence>
<keyword evidence="2" id="KW-1185">Reference proteome</keyword>
<evidence type="ECO:0000313" key="2">
    <source>
        <dbReference type="Proteomes" id="UP000644115"/>
    </source>
</evidence>
<comment type="caution">
    <text evidence="1">The sequence shown here is derived from an EMBL/GenBank/DDBJ whole genome shotgun (WGS) entry which is preliminary data.</text>
</comment>
<accession>A0A923N9U3</accession>
<organism evidence="1 2">
    <name type="scientific">Lentihominibacter faecis</name>
    <dbReference type="NCBI Taxonomy" id="2764712"/>
    <lineage>
        <taxon>Bacteria</taxon>
        <taxon>Bacillati</taxon>
        <taxon>Bacillota</taxon>
        <taxon>Clostridia</taxon>
        <taxon>Peptostreptococcales</taxon>
        <taxon>Anaerovoracaceae</taxon>
        <taxon>Lentihominibacter</taxon>
    </lineage>
</organism>